<dbReference type="Proteomes" id="UP000001514">
    <property type="component" value="Unassembled WGS sequence"/>
</dbReference>
<dbReference type="AlphaFoldDB" id="D8STN4"/>
<dbReference type="InParanoid" id="D8STN4"/>
<protein>
    <submittedName>
        <fullName evidence="3">Uncharacterized protein</fullName>
    </submittedName>
</protein>
<feature type="coiled-coil region" evidence="1">
    <location>
        <begin position="56"/>
        <end position="83"/>
    </location>
</feature>
<organism evidence="4">
    <name type="scientific">Selaginella moellendorffii</name>
    <name type="common">Spikemoss</name>
    <dbReference type="NCBI Taxonomy" id="88036"/>
    <lineage>
        <taxon>Eukaryota</taxon>
        <taxon>Viridiplantae</taxon>
        <taxon>Streptophyta</taxon>
        <taxon>Embryophyta</taxon>
        <taxon>Tracheophyta</taxon>
        <taxon>Lycopodiopsida</taxon>
        <taxon>Selaginellales</taxon>
        <taxon>Selaginellaceae</taxon>
        <taxon>Selaginella</taxon>
    </lineage>
</organism>
<dbReference type="HOGENOM" id="CLU_1285209_0_0_1"/>
<dbReference type="KEGG" id="smo:SELMODRAFT_425607"/>
<proteinExistence type="predicted"/>
<gene>
    <name evidence="3" type="ORF">SELMODRAFT_425607</name>
</gene>
<name>D8STN4_SELML</name>
<evidence type="ECO:0000256" key="2">
    <source>
        <dbReference type="SAM" id="MobiDB-lite"/>
    </source>
</evidence>
<dbReference type="EMBL" id="GL377640">
    <property type="protein sequence ID" value="EFJ12289.1"/>
    <property type="molecule type" value="Genomic_DNA"/>
</dbReference>
<keyword evidence="1" id="KW-0175">Coiled coil</keyword>
<reference evidence="3 4" key="1">
    <citation type="journal article" date="2011" name="Science">
        <title>The Selaginella genome identifies genetic changes associated with the evolution of vascular plants.</title>
        <authorList>
            <person name="Banks J.A."/>
            <person name="Nishiyama T."/>
            <person name="Hasebe M."/>
            <person name="Bowman J.L."/>
            <person name="Gribskov M."/>
            <person name="dePamphilis C."/>
            <person name="Albert V.A."/>
            <person name="Aono N."/>
            <person name="Aoyama T."/>
            <person name="Ambrose B.A."/>
            <person name="Ashton N.W."/>
            <person name="Axtell M.J."/>
            <person name="Barker E."/>
            <person name="Barker M.S."/>
            <person name="Bennetzen J.L."/>
            <person name="Bonawitz N.D."/>
            <person name="Chapple C."/>
            <person name="Cheng C."/>
            <person name="Correa L.G."/>
            <person name="Dacre M."/>
            <person name="DeBarry J."/>
            <person name="Dreyer I."/>
            <person name="Elias M."/>
            <person name="Engstrom E.M."/>
            <person name="Estelle M."/>
            <person name="Feng L."/>
            <person name="Finet C."/>
            <person name="Floyd S.K."/>
            <person name="Frommer W.B."/>
            <person name="Fujita T."/>
            <person name="Gramzow L."/>
            <person name="Gutensohn M."/>
            <person name="Harholt J."/>
            <person name="Hattori M."/>
            <person name="Heyl A."/>
            <person name="Hirai T."/>
            <person name="Hiwatashi Y."/>
            <person name="Ishikawa M."/>
            <person name="Iwata M."/>
            <person name="Karol K.G."/>
            <person name="Koehler B."/>
            <person name="Kolukisaoglu U."/>
            <person name="Kubo M."/>
            <person name="Kurata T."/>
            <person name="Lalonde S."/>
            <person name="Li K."/>
            <person name="Li Y."/>
            <person name="Litt A."/>
            <person name="Lyons E."/>
            <person name="Manning G."/>
            <person name="Maruyama T."/>
            <person name="Michael T.P."/>
            <person name="Mikami K."/>
            <person name="Miyazaki S."/>
            <person name="Morinaga S."/>
            <person name="Murata T."/>
            <person name="Mueller-Roeber B."/>
            <person name="Nelson D.R."/>
            <person name="Obara M."/>
            <person name="Oguri Y."/>
            <person name="Olmstead R.G."/>
            <person name="Onodera N."/>
            <person name="Petersen B.L."/>
            <person name="Pils B."/>
            <person name="Prigge M."/>
            <person name="Rensing S.A."/>
            <person name="Riano-Pachon D.M."/>
            <person name="Roberts A.W."/>
            <person name="Sato Y."/>
            <person name="Scheller H.V."/>
            <person name="Schulz B."/>
            <person name="Schulz C."/>
            <person name="Shakirov E.V."/>
            <person name="Shibagaki N."/>
            <person name="Shinohara N."/>
            <person name="Shippen D.E."/>
            <person name="Soerensen I."/>
            <person name="Sotooka R."/>
            <person name="Sugimoto N."/>
            <person name="Sugita M."/>
            <person name="Sumikawa N."/>
            <person name="Tanurdzic M."/>
            <person name="Theissen G."/>
            <person name="Ulvskov P."/>
            <person name="Wakazuki S."/>
            <person name="Weng J.K."/>
            <person name="Willats W.W."/>
            <person name="Wipf D."/>
            <person name="Wolf P.G."/>
            <person name="Yang L."/>
            <person name="Zimmer A.D."/>
            <person name="Zhu Q."/>
            <person name="Mitros T."/>
            <person name="Hellsten U."/>
            <person name="Loque D."/>
            <person name="Otillar R."/>
            <person name="Salamov A."/>
            <person name="Schmutz J."/>
            <person name="Shapiro H."/>
            <person name="Lindquist E."/>
            <person name="Lucas S."/>
            <person name="Rokhsar D."/>
            <person name="Grigoriev I.V."/>
        </authorList>
    </citation>
    <scope>NUCLEOTIDE SEQUENCE [LARGE SCALE GENOMIC DNA]</scope>
</reference>
<sequence>MEGKVEQALRRPTPFQVFVRELKQKKVEMTSTVIALMCIVFSSKLVSLKNERNAFDSEHEERMENLREDNRKLREKLGAVSERVMQEASKQQGRKIEPLSTRIDAIFEELNLVPPAGSAAATATTDPSKGTMFLKPSRWRFRPIGKQNQTSFHTIVLSAILPERGTQKRKMDSPLADIGLPRIPSRPGEMRGTSRKSPSPPLESAYKSAKCQEHA</sequence>
<evidence type="ECO:0000313" key="4">
    <source>
        <dbReference type="Proteomes" id="UP000001514"/>
    </source>
</evidence>
<accession>D8STN4</accession>
<evidence type="ECO:0000256" key="1">
    <source>
        <dbReference type="SAM" id="Coils"/>
    </source>
</evidence>
<dbReference type="Gramene" id="EFJ12289">
    <property type="protein sequence ID" value="EFJ12289"/>
    <property type="gene ID" value="SELMODRAFT_425607"/>
</dbReference>
<feature type="region of interest" description="Disordered" evidence="2">
    <location>
        <begin position="165"/>
        <end position="215"/>
    </location>
</feature>
<evidence type="ECO:0000313" key="3">
    <source>
        <dbReference type="EMBL" id="EFJ12289.1"/>
    </source>
</evidence>
<keyword evidence="4" id="KW-1185">Reference proteome</keyword>